<dbReference type="InterPro" id="IPR040007">
    <property type="entry name" value="Tho2"/>
</dbReference>
<evidence type="ECO:0000259" key="3">
    <source>
        <dbReference type="Pfam" id="PF11262"/>
    </source>
</evidence>
<dbReference type="OrthoDB" id="29024at2759"/>
<name>A0A1J4L304_9EUKA</name>
<keyword evidence="1" id="KW-0175">Coiled coil</keyword>
<dbReference type="GeneID" id="94831877"/>
<dbReference type="PANTHER" id="PTHR21597:SF0">
    <property type="entry name" value="THO COMPLEX SUBUNIT 2"/>
    <property type="match status" value="1"/>
</dbReference>
<protein>
    <recommendedName>
        <fullName evidence="3">THO complex subunitTHOC2 C-terminal domain-containing protein</fullName>
    </recommendedName>
</protein>
<organism evidence="4 5">
    <name type="scientific">Tritrichomonas foetus</name>
    <dbReference type="NCBI Taxonomy" id="1144522"/>
    <lineage>
        <taxon>Eukaryota</taxon>
        <taxon>Metamonada</taxon>
        <taxon>Parabasalia</taxon>
        <taxon>Tritrichomonadida</taxon>
        <taxon>Tritrichomonadidae</taxon>
        <taxon>Tritrichomonas</taxon>
    </lineage>
</organism>
<feature type="compositionally biased region" description="Basic residues" evidence="2">
    <location>
        <begin position="1045"/>
        <end position="1054"/>
    </location>
</feature>
<dbReference type="Proteomes" id="UP000179807">
    <property type="component" value="Unassembled WGS sequence"/>
</dbReference>
<feature type="region of interest" description="Disordered" evidence="2">
    <location>
        <begin position="990"/>
        <end position="1073"/>
    </location>
</feature>
<accession>A0A1J4L304</accession>
<dbReference type="GO" id="GO:0000445">
    <property type="term" value="C:THO complex part of transcription export complex"/>
    <property type="evidence" value="ECO:0007669"/>
    <property type="project" value="TreeGrafter"/>
</dbReference>
<evidence type="ECO:0000256" key="1">
    <source>
        <dbReference type="SAM" id="Coils"/>
    </source>
</evidence>
<dbReference type="GO" id="GO:0006397">
    <property type="term" value="P:mRNA processing"/>
    <property type="evidence" value="ECO:0007669"/>
    <property type="project" value="InterPro"/>
</dbReference>
<feature type="compositionally biased region" description="Acidic residues" evidence="2">
    <location>
        <begin position="1014"/>
        <end position="1025"/>
    </location>
</feature>
<dbReference type="Pfam" id="PF11262">
    <property type="entry name" value="Tho2"/>
    <property type="match status" value="1"/>
</dbReference>
<evidence type="ECO:0000313" key="4">
    <source>
        <dbReference type="EMBL" id="OHT16301.1"/>
    </source>
</evidence>
<dbReference type="PANTHER" id="PTHR21597">
    <property type="entry name" value="THO2 PROTEIN"/>
    <property type="match status" value="1"/>
</dbReference>
<evidence type="ECO:0000313" key="5">
    <source>
        <dbReference type="Proteomes" id="UP000179807"/>
    </source>
</evidence>
<feature type="compositionally biased region" description="Basic residues" evidence="2">
    <location>
        <begin position="1133"/>
        <end position="1146"/>
    </location>
</feature>
<dbReference type="AlphaFoldDB" id="A0A1J4L304"/>
<evidence type="ECO:0000256" key="2">
    <source>
        <dbReference type="SAM" id="MobiDB-lite"/>
    </source>
</evidence>
<dbReference type="GO" id="GO:0003729">
    <property type="term" value="F:mRNA binding"/>
    <property type="evidence" value="ECO:0007669"/>
    <property type="project" value="TreeGrafter"/>
</dbReference>
<feature type="region of interest" description="Disordered" evidence="2">
    <location>
        <begin position="1122"/>
        <end position="1146"/>
    </location>
</feature>
<comment type="caution">
    <text evidence="4">The sequence shown here is derived from an EMBL/GenBank/DDBJ whole genome shotgun (WGS) entry which is preliminary data.</text>
</comment>
<feature type="coiled-coil region" evidence="1">
    <location>
        <begin position="766"/>
        <end position="793"/>
    </location>
</feature>
<proteinExistence type="predicted"/>
<reference evidence="4" key="1">
    <citation type="submission" date="2016-10" db="EMBL/GenBank/DDBJ databases">
        <authorList>
            <person name="Benchimol M."/>
            <person name="Almeida L.G."/>
            <person name="Vasconcelos A.T."/>
            <person name="Perreira-Neves A."/>
            <person name="Rosa I.A."/>
            <person name="Tasca T."/>
            <person name="Bogo M.R."/>
            <person name="de Souza W."/>
        </authorList>
    </citation>
    <scope>NUCLEOTIDE SEQUENCE [LARGE SCALE GENOMIC DNA]</scope>
    <source>
        <strain evidence="4">K</strain>
    </source>
</reference>
<sequence length="1146" mass="134924">MDSEIKEVILSYINEEINHEAAFNQLSGIKFSKKRVASVIWVFYDLSKNENVFLRDTHLKLQTLIDHMAELSYKYKKLFYIILDRADTKIFSESVEMRKTIALKSQSRYFITKYQNPKHHPEAFANLIVALLTRSEHPEDLISIIGEFNIDPDTIFNILFEIIQKHKDSRFSSFFSIFPLEKILTFVFNGIAQEKHDFYFSILHNLLKNGKLKYEQLFNIIGRPFEVTSQNHFDLLTFTKVHSEDLKKVRTVLPGKTKEESYPSLFFERKRKYERFKEDLCNSIFFRLLAVSKPFDFYLYNQMSCFDPCMSKPIAVSLSNTLFEQFSKDPVSFLKNELNLKYLCSLGCHCTNDHLITQICEYPELIPPFLYSNFLIPSISFSQKGNKLADDVYKCIIKYPMNIRSQIYQKFAKNQTILVDTLISTANAIRKMTFSLKVISLQNYEEYLGKMQKLFLMAPHIASEHLLNYLCSMKPPNDIPFLITSDLSYLSLDYLLLYICNSIENMNLSSNSSQNISEWPSDIALFFGKLFSHFYQHIDLAGYLSFIQKGLLKLKLPYLCLLRALITEMATVNYKGNLTDSDSELRAGDYLLHCYKRLEESDSNKATEREKYLRQLINIDQGSLKILSCLDQMSHNANIIHKGPEIYDKIRQTFLTMCDFLKLSTNTKFEISDLIENYHFSIPAVIHICRCNYIQLMKYAPTNSQTYLIDNPQNDATLISGSLSNELFGRFWAYNVNDFHVPTKKFNEVKEQLSLKIKQITEVALHDCLVEVRNSLEQSMEEQQNRVFIIRNELIGKDWFSKNNYQTPSIYKEFLSQCVIPRILFSQMDAWYCALFIYSIAHYTDFEMGYFLEEFSKYLHFIIFSATYEESLCIGYFLAKILKYNRERYEANSFHKKITEKFELLLCKNSETAIINTIVVLDQVKKDYPKIPKHKEIIENLLNDICAPPGSSILIHIKRYFGKRDVYHKKDKERQELQQKILYDEFEEDINEQSNDSHDESKELSSQMSTESSQDSDDDQEEEETNQQYYSTGPNSNPNNNGQNSKRKLQKVNRKVKDNDRKRFKRKEFPKRYHETRTRNVYQPTIQGQYFSVQVPQYAAFPTGQWIGAYQTQQVPQYFQMGQQYQYPQQQQKRPRHNRKRNEKNH</sequence>
<dbReference type="RefSeq" id="XP_068369437.1">
    <property type="nucleotide sequence ID" value="XM_068497173.1"/>
</dbReference>
<dbReference type="GO" id="GO:0006406">
    <property type="term" value="P:mRNA export from nucleus"/>
    <property type="evidence" value="ECO:0007669"/>
    <property type="project" value="InterPro"/>
</dbReference>
<gene>
    <name evidence="4" type="ORF">TRFO_13314</name>
</gene>
<feature type="compositionally biased region" description="Low complexity" evidence="2">
    <location>
        <begin position="1122"/>
        <end position="1132"/>
    </location>
</feature>
<keyword evidence="5" id="KW-1185">Reference proteome</keyword>
<dbReference type="InterPro" id="IPR021418">
    <property type="entry name" value="THO_THOC2_C"/>
</dbReference>
<dbReference type="EMBL" id="MLAK01000123">
    <property type="protein sequence ID" value="OHT16301.1"/>
    <property type="molecule type" value="Genomic_DNA"/>
</dbReference>
<feature type="compositionally biased region" description="Low complexity" evidence="2">
    <location>
        <begin position="1026"/>
        <end position="1044"/>
    </location>
</feature>
<dbReference type="VEuPathDB" id="TrichDB:TRFO_13314"/>
<feature type="domain" description="THO complex subunitTHOC2 C-terminal" evidence="3">
    <location>
        <begin position="722"/>
        <end position="884"/>
    </location>
</feature>